<dbReference type="SUPFAM" id="SSF103481">
    <property type="entry name" value="Multidrug resistance efflux transporter EmrE"/>
    <property type="match status" value="1"/>
</dbReference>
<dbReference type="EMBL" id="FXYZ01000025">
    <property type="protein sequence ID" value="SMY00784.1"/>
    <property type="molecule type" value="Genomic_DNA"/>
</dbReference>
<accession>A0A2H1KML4</accession>
<dbReference type="GeneID" id="60905020"/>
<evidence type="ECO:0000313" key="26">
    <source>
        <dbReference type="Proteomes" id="UP000282731"/>
    </source>
</evidence>
<keyword evidence="25" id="KW-1185">Reference proteome</keyword>
<evidence type="ECO:0000256" key="4">
    <source>
        <dbReference type="ARBA" id="ARBA00022692"/>
    </source>
</evidence>
<evidence type="ECO:0000313" key="25">
    <source>
        <dbReference type="Proteomes" id="UP000234525"/>
    </source>
</evidence>
<evidence type="ECO:0000313" key="18">
    <source>
        <dbReference type="Proteomes" id="UP000094793"/>
    </source>
</evidence>
<accession>A0A1D7W042</accession>
<organism evidence="9 18">
    <name type="scientific">Brevibacterium aurantiacum</name>
    <dbReference type="NCBI Taxonomy" id="273384"/>
    <lineage>
        <taxon>Bacteria</taxon>
        <taxon>Bacillati</taxon>
        <taxon>Actinomycetota</taxon>
        <taxon>Actinomycetes</taxon>
        <taxon>Micrococcales</taxon>
        <taxon>Brevibacteriaceae</taxon>
        <taxon>Brevibacterium</taxon>
    </lineage>
</organism>
<evidence type="ECO:0000313" key="17">
    <source>
        <dbReference type="EMBL" id="SMY00818.1"/>
    </source>
</evidence>
<dbReference type="AlphaFoldDB" id="A0A1D7W042"/>
<dbReference type="Gene3D" id="1.10.3730.20">
    <property type="match status" value="1"/>
</dbReference>
<evidence type="ECO:0000256" key="8">
    <source>
        <dbReference type="SAM" id="Phobius"/>
    </source>
</evidence>
<gene>
    <name evidence="15" type="ORF">BAUR9175_03401</name>
    <name evidence="17" type="ORF">BAUR920_03350</name>
    <name evidence="16" type="ORF">BAURA63_03472</name>
    <name evidence="9" type="ORF">BLSMQ_0653</name>
    <name evidence="14" type="ORF">CIK59_17030</name>
    <name evidence="13" type="ORF">CIK62_17945</name>
    <name evidence="12" type="ORF">CIK65_17095</name>
    <name evidence="11" type="ORF">CIK79_11090</name>
    <name evidence="10" type="ORF">CXR27_03290</name>
</gene>
<dbReference type="KEGG" id="blin:BLSMQ_0653"/>
<keyword evidence="3" id="KW-1003">Cell membrane</keyword>
<evidence type="ECO:0000313" key="20">
    <source>
        <dbReference type="Proteomes" id="UP000217881"/>
    </source>
</evidence>
<dbReference type="Proteomes" id="UP000234289">
    <property type="component" value="Unassembled WGS sequence"/>
</dbReference>
<evidence type="ECO:0000256" key="5">
    <source>
        <dbReference type="ARBA" id="ARBA00022989"/>
    </source>
</evidence>
<dbReference type="EMBL" id="NRGO01000034">
    <property type="protein sequence ID" value="PCC48551.1"/>
    <property type="molecule type" value="Genomic_DNA"/>
</dbReference>
<keyword evidence="6 8" id="KW-0472">Membrane</keyword>
<evidence type="ECO:0000313" key="11">
    <source>
        <dbReference type="EMBL" id="PCC18783.1"/>
    </source>
</evidence>
<dbReference type="PATRIC" id="fig|1703.10.peg.675"/>
<reference evidence="9" key="1">
    <citation type="submission" date="2016-09" db="EMBL/GenBank/DDBJ databases">
        <title>Complete Genome Sequence of Brevibacterium aurantiacum SMQ-1335.</title>
        <authorList>
            <person name="de Melo A.G."/>
            <person name="Labrie S.J."/>
            <person name="Dumaresq J."/>
            <person name="Roberts R.J."/>
            <person name="Tremblay D.M."/>
            <person name="Moineau S."/>
        </authorList>
    </citation>
    <scope>NUCLEOTIDE SEQUENCE</scope>
    <source>
        <strain evidence="9">SMQ-1335</strain>
    </source>
</reference>
<dbReference type="InterPro" id="IPR037185">
    <property type="entry name" value="EmrE-like"/>
</dbReference>
<evidence type="ECO:0000313" key="14">
    <source>
        <dbReference type="EMBL" id="PCC52401.1"/>
    </source>
</evidence>
<evidence type="ECO:0000313" key="23">
    <source>
        <dbReference type="Proteomes" id="UP000234289"/>
    </source>
</evidence>
<dbReference type="InterPro" id="IPR000390">
    <property type="entry name" value="Small_drug/metabolite_transptr"/>
</dbReference>
<dbReference type="EMBL" id="NRHA01000023">
    <property type="protein sequence ID" value="PCC52401.1"/>
    <property type="molecule type" value="Genomic_DNA"/>
</dbReference>
<evidence type="ECO:0000313" key="21">
    <source>
        <dbReference type="Proteomes" id="UP000218377"/>
    </source>
</evidence>
<evidence type="ECO:0000256" key="1">
    <source>
        <dbReference type="ARBA" id="ARBA00004651"/>
    </source>
</evidence>
<evidence type="ECO:0000313" key="9">
    <source>
        <dbReference type="EMBL" id="AOP52367.1"/>
    </source>
</evidence>
<dbReference type="Proteomes" id="UP000234327">
    <property type="component" value="Unassembled WGS sequence"/>
</dbReference>
<evidence type="ECO:0000313" key="19">
    <source>
        <dbReference type="Proteomes" id="UP000217720"/>
    </source>
</evidence>
<evidence type="ECO:0000256" key="7">
    <source>
        <dbReference type="RuleBase" id="RU003942"/>
    </source>
</evidence>
<dbReference type="Proteomes" id="UP000217881">
    <property type="component" value="Unassembled WGS sequence"/>
</dbReference>
<dbReference type="Proteomes" id="UP000218620">
    <property type="component" value="Unassembled WGS sequence"/>
</dbReference>
<dbReference type="GO" id="GO:0005886">
    <property type="term" value="C:plasma membrane"/>
    <property type="evidence" value="ECO:0007669"/>
    <property type="project" value="UniProtKB-SubCell"/>
</dbReference>
<dbReference type="EMBL" id="CP025334">
    <property type="protein sequence ID" value="AZT96138.1"/>
    <property type="molecule type" value="Genomic_DNA"/>
</dbReference>
<dbReference type="Proteomes" id="UP000282731">
    <property type="component" value="Chromosome"/>
</dbReference>
<proteinExistence type="inferred from homology"/>
<dbReference type="PANTHER" id="PTHR30561:SF1">
    <property type="entry name" value="MULTIDRUG TRANSPORTER EMRE"/>
    <property type="match status" value="1"/>
</dbReference>
<dbReference type="Proteomes" id="UP000218377">
    <property type="component" value="Unassembled WGS sequence"/>
</dbReference>
<reference evidence="23 25" key="5">
    <citation type="submission" date="2017-03" db="EMBL/GenBank/DDBJ databases">
        <authorList>
            <person name="Monnet C."/>
        </authorList>
    </citation>
    <scope>NUCLEOTIDE SEQUENCE [LARGE SCALE GENOMIC DNA]</scope>
    <source>
        <strain evidence="25">ATCC 9175</strain>
        <strain evidence="23">CNRZ 920</strain>
    </source>
</reference>
<feature type="transmembrane region" description="Helical" evidence="8">
    <location>
        <begin position="31"/>
        <end position="51"/>
    </location>
</feature>
<dbReference type="EMBL" id="NRGX01000001">
    <property type="protein sequence ID" value="PCC18783.1"/>
    <property type="molecule type" value="Genomic_DNA"/>
</dbReference>
<reference evidence="10 26" key="7">
    <citation type="submission" date="2019-01" db="EMBL/GenBank/DDBJ databases">
        <title>Comparative genomic analysis of Brevibacterium aurantiacum sheds light on its evolution and its adaptation to smear-ripened cheeses.</title>
        <authorList>
            <person name="Moineau S."/>
        </authorList>
    </citation>
    <scope>NUCLEOTIDE SEQUENCE [LARGE SCALE GENOMIC DNA]</scope>
    <source>
        <strain evidence="10 26">SMQ-1420</strain>
    </source>
</reference>
<dbReference type="PANTHER" id="PTHR30561">
    <property type="entry name" value="SMR FAMILY PROTON-DEPENDENT DRUG EFFLUX TRANSPORTER SUGE"/>
    <property type="match status" value="1"/>
</dbReference>
<keyword evidence="2" id="KW-0813">Transport</keyword>
<evidence type="ECO:0000256" key="6">
    <source>
        <dbReference type="ARBA" id="ARBA00023136"/>
    </source>
</evidence>
<keyword evidence="5 8" id="KW-1133">Transmembrane helix</keyword>
<evidence type="ECO:0000313" key="24">
    <source>
        <dbReference type="Proteomes" id="UP000234327"/>
    </source>
</evidence>
<reference evidence="10 26" key="6">
    <citation type="submission" date="2017-12" db="EMBL/GenBank/DDBJ databases">
        <authorList>
            <person name="Levesque S."/>
        </authorList>
    </citation>
    <scope>NUCLEOTIDE SEQUENCE [LARGE SCALE GENOMIC DNA]</scope>
    <source>
        <strain evidence="10 26">SMQ-1420</strain>
    </source>
</reference>
<evidence type="ECO:0000313" key="10">
    <source>
        <dbReference type="EMBL" id="AZT96138.1"/>
    </source>
</evidence>
<dbReference type="Proteomes" id="UP000234525">
    <property type="component" value="Unassembled WGS sequence"/>
</dbReference>
<reference evidence="19 20" key="3">
    <citation type="journal article" date="2017" name="Elife">
        <title>Extensive horizontal gene transfer in cheese-associated bacteria.</title>
        <authorList>
            <person name="Bonham K.S."/>
            <person name="Wolfe B.E."/>
            <person name="Dutton R.J."/>
        </authorList>
    </citation>
    <scope>NUCLEOTIDE SEQUENCE [LARGE SCALE GENOMIC DNA]</scope>
    <source>
        <strain evidence="14 20">738_8</strain>
        <strain evidence="13 19">900_6</strain>
        <strain evidence="12 22">962_8</strain>
        <strain evidence="11 21">JB5</strain>
    </source>
</reference>
<reference evidence="18" key="2">
    <citation type="submission" date="2016-09" db="EMBL/GenBank/DDBJ databases">
        <title>Complete Genome Sequence of Brevibacterium linens SMQ-1335.</title>
        <authorList>
            <person name="de Melo A.G."/>
            <person name="Labrie S.J."/>
            <person name="Dumaresq J."/>
            <person name="Roberts R.J."/>
            <person name="Tremblay D.M."/>
            <person name="Moineau S."/>
        </authorList>
    </citation>
    <scope>NUCLEOTIDE SEQUENCE [LARGE SCALE GENOMIC DNA]</scope>
    <source>
        <strain evidence="18">SMQ-1335</strain>
    </source>
</reference>
<evidence type="ECO:0000256" key="3">
    <source>
        <dbReference type="ARBA" id="ARBA00022475"/>
    </source>
</evidence>
<dbReference type="EMBL" id="FXZG01000029">
    <property type="protein sequence ID" value="SMY00818.1"/>
    <property type="molecule type" value="Genomic_DNA"/>
</dbReference>
<evidence type="ECO:0000313" key="12">
    <source>
        <dbReference type="EMBL" id="PCC41614.1"/>
    </source>
</evidence>
<dbReference type="Proteomes" id="UP000094793">
    <property type="component" value="Chromosome"/>
</dbReference>
<dbReference type="eggNOG" id="COG2076">
    <property type="taxonomic scope" value="Bacteria"/>
</dbReference>
<protein>
    <submittedName>
        <fullName evidence="9">Ethidium bromide-methyl viologen resistance protein EmrE</fullName>
    </submittedName>
    <submittedName>
        <fullName evidence="10">QacE family quaternary ammonium compound efflux SMR transporter</fullName>
    </submittedName>
    <submittedName>
        <fullName evidence="15">Small multidrug resistance pump</fullName>
    </submittedName>
</protein>
<reference evidence="15 24" key="4">
    <citation type="submission" date="2017-03" db="EMBL/GenBank/DDBJ databases">
        <authorList>
            <person name="Afonso C.L."/>
            <person name="Miller P.J."/>
            <person name="Scott M.A."/>
            <person name="Spackman E."/>
            <person name="Goraichik I."/>
            <person name="Dimitrov K.M."/>
            <person name="Suarez D.L."/>
            <person name="Swayne D.E."/>
        </authorList>
    </citation>
    <scope>NUCLEOTIDE SEQUENCE [LARGE SCALE GENOMIC DNA]</scope>
    <source>
        <strain evidence="16">6</strain>
        <strain evidence="24">6(3)</strain>
        <strain evidence="15">ATCC 9175</strain>
        <strain evidence="17">CNRZ 920</strain>
    </source>
</reference>
<accession>A0A2A3X4Y6</accession>
<feature type="transmembrane region" description="Helical" evidence="8">
    <location>
        <begin position="58"/>
        <end position="79"/>
    </location>
</feature>
<name>A0A1D7W042_BREAU</name>
<dbReference type="EMBL" id="FXZB01000031">
    <property type="protein sequence ID" value="SMX97997.1"/>
    <property type="molecule type" value="Genomic_DNA"/>
</dbReference>
<evidence type="ECO:0000313" key="16">
    <source>
        <dbReference type="EMBL" id="SMY00784.1"/>
    </source>
</evidence>
<comment type="subcellular location">
    <subcellularLocation>
        <location evidence="1 7">Cell membrane</location>
        <topology evidence="1 7">Multi-pass membrane protein</topology>
    </subcellularLocation>
</comment>
<keyword evidence="4 7" id="KW-0812">Transmembrane</keyword>
<evidence type="ECO:0000313" key="13">
    <source>
        <dbReference type="EMBL" id="PCC48551.1"/>
    </source>
</evidence>
<dbReference type="EMBL" id="CP017150">
    <property type="protein sequence ID" value="AOP52367.1"/>
    <property type="molecule type" value="Genomic_DNA"/>
</dbReference>
<evidence type="ECO:0000313" key="15">
    <source>
        <dbReference type="EMBL" id="SMX97997.1"/>
    </source>
</evidence>
<dbReference type="RefSeq" id="WP_069599474.1">
    <property type="nucleotide sequence ID" value="NZ_BJME01000030.1"/>
</dbReference>
<sequence length="104" mass="11249">MSWFWLLLSVVCEVGATLSLRASVGMHRKRWLIPVGAGYALAFFFLSLTLAAGMPLGVAYGLWSAIGVVLVCLLGRVIWKDPLTRRMMLGIGCIVVGVILVELG</sequence>
<dbReference type="OrthoDB" id="3175079at2"/>
<evidence type="ECO:0000313" key="22">
    <source>
        <dbReference type="Proteomes" id="UP000218620"/>
    </source>
</evidence>
<dbReference type="GO" id="GO:0022857">
    <property type="term" value="F:transmembrane transporter activity"/>
    <property type="evidence" value="ECO:0007669"/>
    <property type="project" value="InterPro"/>
</dbReference>
<comment type="similarity">
    <text evidence="7">Belongs to the drug/metabolite transporter (DMT) superfamily. Small multidrug resistance (SMR) (TC 2.A.7.1) family.</text>
</comment>
<dbReference type="EMBL" id="NRGQ01000027">
    <property type="protein sequence ID" value="PCC41614.1"/>
    <property type="molecule type" value="Genomic_DNA"/>
</dbReference>
<dbReference type="InterPro" id="IPR045324">
    <property type="entry name" value="Small_multidrug_res"/>
</dbReference>
<dbReference type="Pfam" id="PF00893">
    <property type="entry name" value="Multi_Drug_Res"/>
    <property type="match status" value="1"/>
</dbReference>
<evidence type="ECO:0000256" key="2">
    <source>
        <dbReference type="ARBA" id="ARBA00022448"/>
    </source>
</evidence>
<dbReference type="Proteomes" id="UP000217720">
    <property type="component" value="Unassembled WGS sequence"/>
</dbReference>